<sequence>MQKRQLTPFGIMVKKTLIEKGMTQVRLAQEVGTSNKYLNLILYGDRSGDKYLPMIVKILELDPKHLKKIA</sequence>
<dbReference type="Gene3D" id="1.10.260.40">
    <property type="entry name" value="lambda repressor-like DNA-binding domains"/>
    <property type="match status" value="1"/>
</dbReference>
<dbReference type="PROSITE" id="PS50943">
    <property type="entry name" value="HTH_CROC1"/>
    <property type="match status" value="1"/>
</dbReference>
<evidence type="ECO:0000313" key="2">
    <source>
        <dbReference type="EMBL" id="MPN59626.1"/>
    </source>
</evidence>
<dbReference type="EMBL" id="VSSQ01133852">
    <property type="protein sequence ID" value="MPN59626.1"/>
    <property type="molecule type" value="Genomic_DNA"/>
</dbReference>
<gene>
    <name evidence="2" type="ORF">SDC9_207347</name>
</gene>
<name>A0A645J868_9ZZZZ</name>
<feature type="domain" description="HTH cro/C1-type" evidence="1">
    <location>
        <begin position="13"/>
        <end position="66"/>
    </location>
</feature>
<dbReference type="CDD" id="cd00093">
    <property type="entry name" value="HTH_XRE"/>
    <property type="match status" value="1"/>
</dbReference>
<comment type="caution">
    <text evidence="2">The sequence shown here is derived from an EMBL/GenBank/DDBJ whole genome shotgun (WGS) entry which is preliminary data.</text>
</comment>
<accession>A0A645J868</accession>
<dbReference type="SUPFAM" id="SSF47413">
    <property type="entry name" value="lambda repressor-like DNA-binding domains"/>
    <property type="match status" value="1"/>
</dbReference>
<reference evidence="2" key="1">
    <citation type="submission" date="2019-08" db="EMBL/GenBank/DDBJ databases">
        <authorList>
            <person name="Kucharzyk K."/>
            <person name="Murdoch R.W."/>
            <person name="Higgins S."/>
            <person name="Loffler F."/>
        </authorList>
    </citation>
    <scope>NUCLEOTIDE SEQUENCE</scope>
</reference>
<proteinExistence type="predicted"/>
<evidence type="ECO:0000259" key="1">
    <source>
        <dbReference type="PROSITE" id="PS50943"/>
    </source>
</evidence>
<protein>
    <recommendedName>
        <fullName evidence="1">HTH cro/C1-type domain-containing protein</fullName>
    </recommendedName>
</protein>
<organism evidence="2">
    <name type="scientific">bioreactor metagenome</name>
    <dbReference type="NCBI Taxonomy" id="1076179"/>
    <lineage>
        <taxon>unclassified sequences</taxon>
        <taxon>metagenomes</taxon>
        <taxon>ecological metagenomes</taxon>
    </lineage>
</organism>
<dbReference type="InterPro" id="IPR001387">
    <property type="entry name" value="Cro/C1-type_HTH"/>
</dbReference>
<dbReference type="AlphaFoldDB" id="A0A645J868"/>
<dbReference type="GO" id="GO:0003677">
    <property type="term" value="F:DNA binding"/>
    <property type="evidence" value="ECO:0007669"/>
    <property type="project" value="InterPro"/>
</dbReference>
<dbReference type="InterPro" id="IPR010982">
    <property type="entry name" value="Lambda_DNA-bd_dom_sf"/>
</dbReference>